<feature type="transmembrane region" description="Helical" evidence="2">
    <location>
        <begin position="71"/>
        <end position="97"/>
    </location>
</feature>
<sequence>MAGDGDESRHGATPGTGPEDVRRERAGHGTPGEPGGFSGIRTGAVDDWEEPAAAPARPGDARRPGRTVGGCLAGCGFTALALFFAAGAGIGLLLLALKGAGNQADRAERQAWERARGGLTEFAGHYAELLAGQDGAEPDGVAVRELAERRGGRLLELRWQGDAVRARVRFDAEYSGFGFVKGRGLVSVCGVVQGRLGAAPDGGSAAGPVWRDCAEDDGRRGGDGSGCPAEPEPGSGCWSESTDPRALAAARGHRLHGELSAAALSAALPAGGSGPAGPAGPDGLNGLAGLAAEHHGLLFGYRSGAGTAEALLLVGLLPGELDWPEAARAAGAGEERGNPLYCVALRWAEHGGSRPARGPVTSCGTDAPVPVPVPVATGRDWCRAGDDAGPPGDCWLRDGETGGWERWLPDPDPAAGDPDYWSDREPPEGWQEWPEPSGPADG</sequence>
<dbReference type="RefSeq" id="WP_139238232.1">
    <property type="nucleotide sequence ID" value="NZ_FOLM01000001.1"/>
</dbReference>
<evidence type="ECO:0000313" key="3">
    <source>
        <dbReference type="EMBL" id="SFB83981.1"/>
    </source>
</evidence>
<name>A0A1I1EA49_9ACTN</name>
<feature type="region of interest" description="Disordered" evidence="1">
    <location>
        <begin position="199"/>
        <end position="242"/>
    </location>
</feature>
<protein>
    <submittedName>
        <fullName evidence="3">Uncharacterized protein</fullName>
    </submittedName>
</protein>
<evidence type="ECO:0000256" key="1">
    <source>
        <dbReference type="SAM" id="MobiDB-lite"/>
    </source>
</evidence>
<keyword evidence="2" id="KW-0812">Transmembrane</keyword>
<accession>A0A1I1EA49</accession>
<feature type="compositionally biased region" description="Gly residues" evidence="1">
    <location>
        <begin position="29"/>
        <end position="38"/>
    </location>
</feature>
<dbReference type="AlphaFoldDB" id="A0A1I1EA49"/>
<gene>
    <name evidence="3" type="ORF">SAMN05421773_101213</name>
</gene>
<reference evidence="3 4" key="1">
    <citation type="submission" date="2016-10" db="EMBL/GenBank/DDBJ databases">
        <authorList>
            <person name="de Groot N.N."/>
        </authorList>
    </citation>
    <scope>NUCLEOTIDE SEQUENCE [LARGE SCALE GENOMIC DNA]</scope>
    <source>
        <strain evidence="3 4">CGMCC 4.5739</strain>
    </source>
</reference>
<feature type="compositionally biased region" description="Low complexity" evidence="1">
    <location>
        <begin position="199"/>
        <end position="208"/>
    </location>
</feature>
<organism evidence="3 4">
    <name type="scientific">Streptomyces aidingensis</name>
    <dbReference type="NCBI Taxonomy" id="910347"/>
    <lineage>
        <taxon>Bacteria</taxon>
        <taxon>Bacillati</taxon>
        <taxon>Actinomycetota</taxon>
        <taxon>Actinomycetes</taxon>
        <taxon>Kitasatosporales</taxon>
        <taxon>Streptomycetaceae</taxon>
        <taxon>Streptomyces</taxon>
    </lineage>
</organism>
<feature type="compositionally biased region" description="Basic and acidic residues" evidence="1">
    <location>
        <begin position="212"/>
        <end position="222"/>
    </location>
</feature>
<proteinExistence type="predicted"/>
<evidence type="ECO:0000313" key="4">
    <source>
        <dbReference type="Proteomes" id="UP000199207"/>
    </source>
</evidence>
<feature type="region of interest" description="Disordered" evidence="1">
    <location>
        <begin position="1"/>
        <end position="46"/>
    </location>
</feature>
<feature type="region of interest" description="Disordered" evidence="1">
    <location>
        <begin position="396"/>
        <end position="442"/>
    </location>
</feature>
<dbReference type="EMBL" id="FOLM01000001">
    <property type="protein sequence ID" value="SFB83981.1"/>
    <property type="molecule type" value="Genomic_DNA"/>
</dbReference>
<keyword evidence="2" id="KW-0472">Membrane</keyword>
<evidence type="ECO:0000256" key="2">
    <source>
        <dbReference type="SAM" id="Phobius"/>
    </source>
</evidence>
<keyword evidence="4" id="KW-1185">Reference proteome</keyword>
<keyword evidence="2" id="KW-1133">Transmembrane helix</keyword>
<feature type="compositionally biased region" description="Low complexity" evidence="1">
    <location>
        <begin position="428"/>
        <end position="442"/>
    </location>
</feature>
<dbReference type="Proteomes" id="UP000199207">
    <property type="component" value="Unassembled WGS sequence"/>
</dbReference>
<feature type="compositionally biased region" description="Basic and acidic residues" evidence="1">
    <location>
        <begin position="1"/>
        <end position="10"/>
    </location>
</feature>